<dbReference type="AlphaFoldDB" id="A0A6P2WFR6"/>
<reference evidence="1 2" key="1">
    <citation type="submission" date="2019-09" db="EMBL/GenBank/DDBJ databases">
        <authorList>
            <person name="Depoorter E."/>
        </authorList>
    </citation>
    <scope>NUCLEOTIDE SEQUENCE [LARGE SCALE GENOMIC DNA]</scope>
    <source>
        <strain evidence="1">R-71033</strain>
    </source>
</reference>
<accession>A0A6P2WFR6</accession>
<evidence type="ECO:0000313" key="1">
    <source>
        <dbReference type="EMBL" id="VWC97390.1"/>
    </source>
</evidence>
<gene>
    <name evidence="1" type="ORF">BCO71033_01543</name>
</gene>
<dbReference type="Proteomes" id="UP000494109">
    <property type="component" value="Unassembled WGS sequence"/>
</dbReference>
<sequence length="37" mass="4094">MQHTIEHASALGGVFRAAWNAQKWRRNGTSGKEAPDD</sequence>
<protein>
    <submittedName>
        <fullName evidence="1">Uncharacterized protein</fullName>
    </submittedName>
</protein>
<proteinExistence type="predicted"/>
<dbReference type="EMBL" id="CABVQS010000005">
    <property type="protein sequence ID" value="VWC97390.1"/>
    <property type="molecule type" value="Genomic_DNA"/>
</dbReference>
<organism evidence="1 2">
    <name type="scientific">Burkholderia contaminans</name>
    <dbReference type="NCBI Taxonomy" id="488447"/>
    <lineage>
        <taxon>Bacteria</taxon>
        <taxon>Pseudomonadati</taxon>
        <taxon>Pseudomonadota</taxon>
        <taxon>Betaproteobacteria</taxon>
        <taxon>Burkholderiales</taxon>
        <taxon>Burkholderiaceae</taxon>
        <taxon>Burkholderia</taxon>
        <taxon>Burkholderia cepacia complex</taxon>
    </lineage>
</organism>
<name>A0A6P2WFR6_9BURK</name>
<evidence type="ECO:0000313" key="2">
    <source>
        <dbReference type="Proteomes" id="UP000494109"/>
    </source>
</evidence>